<name>A0A1M6RAM0_9AQUI</name>
<organism evidence="1 2">
    <name type="scientific">Thermocrinis minervae</name>
    <dbReference type="NCBI Taxonomy" id="381751"/>
    <lineage>
        <taxon>Bacteria</taxon>
        <taxon>Pseudomonadati</taxon>
        <taxon>Aquificota</taxon>
        <taxon>Aquificia</taxon>
        <taxon>Aquificales</taxon>
        <taxon>Aquificaceae</taxon>
        <taxon>Thermocrinis</taxon>
    </lineage>
</organism>
<accession>A0A1M6RAM0</accession>
<dbReference type="STRING" id="381751.SAMN05444391_0568"/>
<dbReference type="OrthoDB" id="9359at2"/>
<proteinExistence type="predicted"/>
<reference evidence="1 2" key="1">
    <citation type="submission" date="2016-11" db="EMBL/GenBank/DDBJ databases">
        <authorList>
            <person name="Jaros S."/>
            <person name="Januszkiewicz K."/>
            <person name="Wedrychowicz H."/>
        </authorList>
    </citation>
    <scope>NUCLEOTIDE SEQUENCE [LARGE SCALE GENOMIC DNA]</scope>
    <source>
        <strain evidence="1 2">DSM 19557</strain>
    </source>
</reference>
<dbReference type="EMBL" id="LT670846">
    <property type="protein sequence ID" value="SHK29388.1"/>
    <property type="molecule type" value="Genomic_DNA"/>
</dbReference>
<gene>
    <name evidence="1" type="ORF">SAMN05444391_0568</name>
</gene>
<sequence length="470" mass="53742">MLSGTISTKQDLVDLINGYLANKAGILDLYLKDRFLSLYLENGLVVGFYAPSLELLGGNIVNKKSLLLYHFSDVMQNTGGFFTFRKDNPSEAFILMDSGVSVEELVLQSQLVEVELKTLLEGIITPYAVLRVIKPFPGMENYDGKSFYTVLALSEDSLIESIRKLKDLIAKGFVDVYQFYYPEEGHSVNLDVVIQDVELSKVKLLTLLENFHYSRFTGVIKIRDEKDLVEIYYIKGKLVAVYPVDHEVFYYMLGNSERARITALSMDERLISLYMLRHLERKAVSSLELDFIELGKVIMGMNKRQKSGIVTVYSSGSVVYMFFDKGRMMGVVEEKEGSLRLLEGLELKDAAWMDLIFESPMENISLVVHLLLINILYGIILRHSVQNANIVMNLLASSDSLKYEDGQIKCRKYNYVDKEEVTNLLNFLLDMADKVLGKKKLEEELETLIQPYREVFKILNVEDIFQLTKE</sequence>
<evidence type="ECO:0000313" key="2">
    <source>
        <dbReference type="Proteomes" id="UP000189810"/>
    </source>
</evidence>
<protein>
    <submittedName>
        <fullName evidence="1">Uncharacterized protein</fullName>
    </submittedName>
</protein>
<keyword evidence="2" id="KW-1185">Reference proteome</keyword>
<dbReference type="RefSeq" id="WP_079653730.1">
    <property type="nucleotide sequence ID" value="NZ_LT670846.1"/>
</dbReference>
<dbReference type="Proteomes" id="UP000189810">
    <property type="component" value="Chromosome I"/>
</dbReference>
<dbReference type="AlphaFoldDB" id="A0A1M6RAM0"/>
<evidence type="ECO:0000313" key="1">
    <source>
        <dbReference type="EMBL" id="SHK29388.1"/>
    </source>
</evidence>